<protein>
    <recommendedName>
        <fullName evidence="4">DUF2140 family protein</fullName>
    </recommendedName>
</protein>
<evidence type="ECO:0000256" key="1">
    <source>
        <dbReference type="SAM" id="Phobius"/>
    </source>
</evidence>
<keyword evidence="1" id="KW-1133">Transmembrane helix</keyword>
<dbReference type="RefSeq" id="WP_115991472.1">
    <property type="nucleotide sequence ID" value="NZ_QRDY01000002.1"/>
</dbReference>
<dbReference type="AlphaFoldDB" id="A0A3D9ISS7"/>
<dbReference type="EMBL" id="QRDY01000002">
    <property type="protein sequence ID" value="RED64697.1"/>
    <property type="molecule type" value="Genomic_DNA"/>
</dbReference>
<comment type="caution">
    <text evidence="2">The sequence shown here is derived from an EMBL/GenBank/DDBJ whole genome shotgun (WGS) entry which is preliminary data.</text>
</comment>
<organism evidence="2 3">
    <name type="scientific">Cohnella lupini</name>
    <dbReference type="NCBI Taxonomy" id="1294267"/>
    <lineage>
        <taxon>Bacteria</taxon>
        <taxon>Bacillati</taxon>
        <taxon>Bacillota</taxon>
        <taxon>Bacilli</taxon>
        <taxon>Bacillales</taxon>
        <taxon>Paenibacillaceae</taxon>
        <taxon>Cohnella</taxon>
    </lineage>
</organism>
<evidence type="ECO:0000313" key="3">
    <source>
        <dbReference type="Proteomes" id="UP000256869"/>
    </source>
</evidence>
<proteinExistence type="predicted"/>
<keyword evidence="3" id="KW-1185">Reference proteome</keyword>
<keyword evidence="1" id="KW-0812">Transmembrane</keyword>
<sequence>MKKIVIGLLVVAILVIIAGVGGLYYIKPDKKLDLAYENIPMKDRAYDMLKNLTTELTLTEKDVINLAKKSLAENPRVEKDVTVTGADFDLNEDKLVADLNIVWKNRISAGIQVTYRLQWESPNVVATVEQAKMKGIPLPVSMFSDRVIPIAQDLPDILKIKDLKWGEQEVKVQFQRPTLRDLQQLLG</sequence>
<reference evidence="2 3" key="1">
    <citation type="submission" date="2018-07" db="EMBL/GenBank/DDBJ databases">
        <title>Genomic Encyclopedia of Type Strains, Phase III (KMG-III): the genomes of soil and plant-associated and newly described type strains.</title>
        <authorList>
            <person name="Whitman W."/>
        </authorList>
    </citation>
    <scope>NUCLEOTIDE SEQUENCE [LARGE SCALE GENOMIC DNA]</scope>
    <source>
        <strain evidence="2 3">CECT 8236</strain>
    </source>
</reference>
<name>A0A3D9ISS7_9BACL</name>
<evidence type="ECO:0000313" key="2">
    <source>
        <dbReference type="EMBL" id="RED64697.1"/>
    </source>
</evidence>
<dbReference type="Proteomes" id="UP000256869">
    <property type="component" value="Unassembled WGS sequence"/>
</dbReference>
<accession>A0A3D9ISS7</accession>
<keyword evidence="1" id="KW-0472">Membrane</keyword>
<dbReference type="OrthoDB" id="2664080at2"/>
<gene>
    <name evidence="2" type="ORF">DFP95_102118</name>
</gene>
<evidence type="ECO:0008006" key="4">
    <source>
        <dbReference type="Google" id="ProtNLM"/>
    </source>
</evidence>
<feature type="transmembrane region" description="Helical" evidence="1">
    <location>
        <begin position="6"/>
        <end position="26"/>
    </location>
</feature>